<accession>A0A8B7NJT2</accession>
<evidence type="ECO:0000313" key="3">
    <source>
        <dbReference type="RefSeq" id="XP_018013913.1"/>
    </source>
</evidence>
<dbReference type="InterPro" id="IPR039212">
    <property type="entry name" value="RBFA_mitochondrial"/>
</dbReference>
<name>A0A8B7NJT2_HYAAZ</name>
<dbReference type="PANTHER" id="PTHR14725">
    <property type="entry name" value="RIBOSOME-BINDING FACTOR A, MITOCHONDRIAL-RELATED"/>
    <property type="match status" value="1"/>
</dbReference>
<dbReference type="GeneID" id="108670932"/>
<dbReference type="KEGG" id="hazt:108670932"/>
<proteinExistence type="predicted"/>
<evidence type="ECO:0000256" key="1">
    <source>
        <dbReference type="SAM" id="MobiDB-lite"/>
    </source>
</evidence>
<dbReference type="Gene3D" id="3.30.300.20">
    <property type="match status" value="1"/>
</dbReference>
<reference evidence="3" key="1">
    <citation type="submission" date="2025-08" db="UniProtKB">
        <authorList>
            <consortium name="RefSeq"/>
        </authorList>
    </citation>
    <scope>IDENTIFICATION</scope>
    <source>
        <tissue evidence="3">Whole organism</tissue>
    </source>
</reference>
<gene>
    <name evidence="3" type="primary">LOC108670932</name>
</gene>
<dbReference type="Proteomes" id="UP000694843">
    <property type="component" value="Unplaced"/>
</dbReference>
<dbReference type="SUPFAM" id="SSF89919">
    <property type="entry name" value="Ribosome-binding factor A, RbfA"/>
    <property type="match status" value="1"/>
</dbReference>
<dbReference type="InterPro" id="IPR015946">
    <property type="entry name" value="KH_dom-like_a/b"/>
</dbReference>
<dbReference type="PANTHER" id="PTHR14725:SF0">
    <property type="entry name" value="RIBOSOME-BINDING FACTOR A, MITOCHONDRIAL-RELATED"/>
    <property type="match status" value="1"/>
</dbReference>
<dbReference type="RefSeq" id="XP_018013913.1">
    <property type="nucleotide sequence ID" value="XM_018158424.2"/>
</dbReference>
<sequence>MILKMLSKTPSGMSDYLENMSKIVLRSSRSQMCAPTKQNSCSLVSYDIARRFSQCQCYLSKPGKPSGINKSKSMFKFTAKFLDGGMEEPKLVYNIFTGNNSKKSSRACISSGLSPRRLQVLNKLFFENIKEIMQSCIVADHLIGHNFHVTKVRVVGHFSCIHVFWMQTGNAPEPSPELLKHVARLVRTELHHVQVTSRIPPIIFHRDSELDNVLEVERRLTIIAQELQPNGHLEPVNHLSLPAPPVPDEIFEPDFKFDASAPLSFAASTTVQSNPKNRPRSSFTPFAPRGSYSREKPGKHERDWQRPVQPAWQRSATAPRQVALPTACFNLNRAAVMARVERGLARVKDFKSDGIDINVYEANLRTLSLDQRLLGGSSDERYEAVLPFMPRSSLAAWAGDYTRRRVRGDRLLKDEAGAGAVEITAGVPTQLMLRQNDYDEDEKFYEFECELHRRTDEPDCDEDICS</sequence>
<dbReference type="OrthoDB" id="418445at2759"/>
<dbReference type="Pfam" id="PF02033">
    <property type="entry name" value="RBFA"/>
    <property type="match status" value="1"/>
</dbReference>
<feature type="compositionally biased region" description="Polar residues" evidence="1">
    <location>
        <begin position="268"/>
        <end position="284"/>
    </location>
</feature>
<feature type="compositionally biased region" description="Basic and acidic residues" evidence="1">
    <location>
        <begin position="292"/>
        <end position="305"/>
    </location>
</feature>
<feature type="region of interest" description="Disordered" evidence="1">
    <location>
        <begin position="268"/>
        <end position="317"/>
    </location>
</feature>
<dbReference type="AlphaFoldDB" id="A0A8B7NJT2"/>
<dbReference type="InterPro" id="IPR000238">
    <property type="entry name" value="RbfA"/>
</dbReference>
<organism evidence="2 3">
    <name type="scientific">Hyalella azteca</name>
    <name type="common">Amphipod</name>
    <dbReference type="NCBI Taxonomy" id="294128"/>
    <lineage>
        <taxon>Eukaryota</taxon>
        <taxon>Metazoa</taxon>
        <taxon>Ecdysozoa</taxon>
        <taxon>Arthropoda</taxon>
        <taxon>Crustacea</taxon>
        <taxon>Multicrustacea</taxon>
        <taxon>Malacostraca</taxon>
        <taxon>Eumalacostraca</taxon>
        <taxon>Peracarida</taxon>
        <taxon>Amphipoda</taxon>
        <taxon>Senticaudata</taxon>
        <taxon>Talitrida</taxon>
        <taxon>Talitroidea</taxon>
        <taxon>Hyalellidae</taxon>
        <taxon>Hyalella</taxon>
    </lineage>
</organism>
<evidence type="ECO:0000313" key="2">
    <source>
        <dbReference type="Proteomes" id="UP000694843"/>
    </source>
</evidence>
<dbReference type="GO" id="GO:0006364">
    <property type="term" value="P:rRNA processing"/>
    <property type="evidence" value="ECO:0007669"/>
    <property type="project" value="InterPro"/>
</dbReference>
<dbReference type="InterPro" id="IPR023799">
    <property type="entry name" value="RbfA_dom_sf"/>
</dbReference>
<protein>
    <submittedName>
        <fullName evidence="3">Uncharacterized protein LOC108670932</fullName>
    </submittedName>
</protein>
<keyword evidence="2" id="KW-1185">Reference proteome</keyword>